<dbReference type="Proteomes" id="UP000248329">
    <property type="component" value="Unassembled WGS sequence"/>
</dbReference>
<dbReference type="EMBL" id="PQXF01000032">
    <property type="protein sequence ID" value="PXF58813.1"/>
    <property type="molecule type" value="Genomic_DNA"/>
</dbReference>
<name>A0AC61L0K0_9EURY</name>
<gene>
    <name evidence="1" type="ORF">C4B59_12720</name>
</gene>
<reference evidence="1" key="1">
    <citation type="submission" date="2018-01" db="EMBL/GenBank/DDBJ databases">
        <authorList>
            <person name="Krukenberg V."/>
        </authorList>
    </citation>
    <scope>NUCLEOTIDE SEQUENCE</scope>
    <source>
        <strain evidence="1">E20ANME2</strain>
    </source>
</reference>
<evidence type="ECO:0000313" key="2">
    <source>
        <dbReference type="Proteomes" id="UP000248329"/>
    </source>
</evidence>
<proteinExistence type="predicted"/>
<comment type="caution">
    <text evidence="1">The sequence shown here is derived from an EMBL/GenBank/DDBJ whole genome shotgun (WGS) entry which is preliminary data.</text>
</comment>
<accession>A0AC61L0K0</accession>
<evidence type="ECO:0000313" key="1">
    <source>
        <dbReference type="EMBL" id="PXF58813.1"/>
    </source>
</evidence>
<sequence>MTGTVTEKIINGHIVEGKQARGEEVALKIDQTLTQDATGTMACLQFEAIGIPRARAELSVSYVDHNTLQTDFKNADDHRYLQSIARRYGLEFSRPGNGICHQLHLERFASPGKTLIGSDSHTPTAGGIGAFAIGAGGLDVAVAMAGMPYRIKYPDIVGIKLAGKLSDWVSAKDVILEVLRRIDVKGGVGKVLEYFGPGVGTLSVPERATITNMGTETGATTSVFPSDQETKAFMEAQERDEEWISLEADADAEYDEIIELNLSEVEPLAALPHSPGKVKPVSEIAGIAVQQVAIGSCTNSSLRDLKITANILNGHTIADSLHLTINPGSRQVVEHLVKSGEMRYLIAAGARILENACGPCIGMGAAPSSQAVSVRTFNRNFEGRSGTKDAEIFLVSPEVAAATAIKGVLTDPRDLGDYPTIEMPLRFIVNDNMFIRPLPPDESARVTIIRGPNIKPLPDFTPLPGTLEGEVLLKVKDNITTDHIMPAGARILPLRSNIPEISKYVFEAIDHKFPSRALERGGGFIIGGENYGQGSSREHAALAPKYLGVKAVIVKSFARIHLANLINFGIVPLTFKDPTDYDSIDMGDKLEVVIGDLRGDDVRLRNRTKDTVIELTHSLSQLDAEILKTGGKLPWVKVRVGN</sequence>
<protein>
    <submittedName>
        <fullName evidence="1">Aconitate hydratase</fullName>
    </submittedName>
</protein>
<organism evidence="1 2">
    <name type="scientific">Candidatus Methanogaster sp</name>
    <dbReference type="NCBI Taxonomy" id="3386292"/>
    <lineage>
        <taxon>Archaea</taxon>
        <taxon>Methanobacteriati</taxon>
        <taxon>Methanobacteriota</taxon>
        <taxon>Stenosarchaea group</taxon>
        <taxon>Methanomicrobia</taxon>
        <taxon>Methanosarcinales</taxon>
        <taxon>ANME-2 cluster</taxon>
        <taxon>Candidatus Methanogasteraceae</taxon>
        <taxon>Candidatus Methanogaster</taxon>
    </lineage>
</organism>